<dbReference type="EMBL" id="KZ826361">
    <property type="protein sequence ID" value="PYI05149.1"/>
    <property type="molecule type" value="Genomic_DNA"/>
</dbReference>
<proteinExistence type="inferred from homology"/>
<dbReference type="VEuPathDB" id="FungiDB:BO78DRAFT_318683"/>
<keyword evidence="4" id="KW-1185">Reference proteome</keyword>
<sequence>MQFPLPNILALALAATTATAISLSDSPALKDATAGQCDTGTISCCSSADTVKTDGFLTNLLRNGVIGSLADDEGSACASASLIEDLGLLALVKDTDNGPVCENIIACCSGKDSTCVAIGGTDGSGAGYGQ</sequence>
<keyword evidence="2" id="KW-0732">Signal</keyword>
<name>A0A319EUF4_ASPSB</name>
<dbReference type="GO" id="GO:0009277">
    <property type="term" value="C:fungal-type cell wall"/>
    <property type="evidence" value="ECO:0007669"/>
    <property type="project" value="InterPro"/>
</dbReference>
<dbReference type="Pfam" id="PF01185">
    <property type="entry name" value="Hydrophobin"/>
    <property type="match status" value="1"/>
</dbReference>
<accession>A0A319EUF4</accession>
<protein>
    <recommendedName>
        <fullName evidence="2">Hydrophobin</fullName>
    </recommendedName>
</protein>
<dbReference type="GO" id="GO:0005199">
    <property type="term" value="F:structural constituent of cell wall"/>
    <property type="evidence" value="ECO:0007669"/>
    <property type="project" value="InterPro"/>
</dbReference>
<comment type="subcellular location">
    <subcellularLocation>
        <location evidence="2">Secreted</location>
        <location evidence="2">Cell wall</location>
    </subcellularLocation>
</comment>
<dbReference type="OrthoDB" id="4468925at2759"/>
<evidence type="ECO:0000256" key="2">
    <source>
        <dbReference type="RuleBase" id="RU365009"/>
    </source>
</evidence>
<gene>
    <name evidence="3" type="ORF">BO78DRAFT_318683</name>
</gene>
<feature type="chain" id="PRO_5041017645" description="Hydrophobin" evidence="2">
    <location>
        <begin position="21"/>
        <end position="130"/>
    </location>
</feature>
<dbReference type="InterPro" id="IPR001338">
    <property type="entry name" value="Class_I_Hydrophobin"/>
</dbReference>
<keyword evidence="2" id="KW-0964">Secreted</keyword>
<dbReference type="AlphaFoldDB" id="A0A319EUF4"/>
<comment type="similarity">
    <text evidence="2">Belongs to the fungal hydrophobin family.</text>
</comment>
<dbReference type="Proteomes" id="UP000248423">
    <property type="component" value="Unassembled WGS sequence"/>
</dbReference>
<keyword evidence="1 2" id="KW-1015">Disulfide bond</keyword>
<feature type="signal peptide" evidence="2">
    <location>
        <begin position="1"/>
        <end position="20"/>
    </location>
</feature>
<organism evidence="3 4">
    <name type="scientific">Aspergillus sclerotiicarbonarius (strain CBS 121057 / IBT 28362)</name>
    <dbReference type="NCBI Taxonomy" id="1448318"/>
    <lineage>
        <taxon>Eukaryota</taxon>
        <taxon>Fungi</taxon>
        <taxon>Dikarya</taxon>
        <taxon>Ascomycota</taxon>
        <taxon>Pezizomycotina</taxon>
        <taxon>Eurotiomycetes</taxon>
        <taxon>Eurotiomycetidae</taxon>
        <taxon>Eurotiales</taxon>
        <taxon>Aspergillaceae</taxon>
        <taxon>Aspergillus</taxon>
        <taxon>Aspergillus subgen. Circumdati</taxon>
    </lineage>
</organism>
<keyword evidence="2" id="KW-0134">Cell wall</keyword>
<evidence type="ECO:0000313" key="3">
    <source>
        <dbReference type="EMBL" id="PYI05149.1"/>
    </source>
</evidence>
<evidence type="ECO:0000313" key="4">
    <source>
        <dbReference type="Proteomes" id="UP000248423"/>
    </source>
</evidence>
<dbReference type="SMART" id="SM00075">
    <property type="entry name" value="HYDRO"/>
    <property type="match status" value="1"/>
</dbReference>
<reference evidence="3 4" key="1">
    <citation type="submission" date="2018-02" db="EMBL/GenBank/DDBJ databases">
        <title>The genomes of Aspergillus section Nigri reveals drivers in fungal speciation.</title>
        <authorList>
            <consortium name="DOE Joint Genome Institute"/>
            <person name="Vesth T.C."/>
            <person name="Nybo J."/>
            <person name="Theobald S."/>
            <person name="Brandl J."/>
            <person name="Frisvad J.C."/>
            <person name="Nielsen K.F."/>
            <person name="Lyhne E.K."/>
            <person name="Kogle M.E."/>
            <person name="Kuo A."/>
            <person name="Riley R."/>
            <person name="Clum A."/>
            <person name="Nolan M."/>
            <person name="Lipzen A."/>
            <person name="Salamov A."/>
            <person name="Henrissat B."/>
            <person name="Wiebenga A."/>
            <person name="De vries R.P."/>
            <person name="Grigoriev I.V."/>
            <person name="Mortensen U.H."/>
            <person name="Andersen M.R."/>
            <person name="Baker S.E."/>
        </authorList>
    </citation>
    <scope>NUCLEOTIDE SEQUENCE [LARGE SCALE GENOMIC DNA]</scope>
    <source>
        <strain evidence="3 4">CBS 121057</strain>
    </source>
</reference>
<dbReference type="STRING" id="1448318.A0A319EUF4"/>
<evidence type="ECO:0000256" key="1">
    <source>
        <dbReference type="ARBA" id="ARBA00023157"/>
    </source>
</evidence>